<sequence length="123" mass="14096">MHKRKLQEVIMYTFNALQVRSPQTHARLHPLQGRAYPHPPITYTYPLTIYPLLNSSTTLQNSAYASPILSPMSPPPPTFLHPPFYYPLITFPLLNSSTSHKTQHILHPTFFTHPVLLHPPSYS</sequence>
<proteinExistence type="predicted"/>
<keyword evidence="2" id="KW-1185">Reference proteome</keyword>
<dbReference type="AlphaFoldDB" id="A0A5B7KD94"/>
<organism evidence="1 2">
    <name type="scientific">Portunus trituberculatus</name>
    <name type="common">Swimming crab</name>
    <name type="synonym">Neptunus trituberculatus</name>
    <dbReference type="NCBI Taxonomy" id="210409"/>
    <lineage>
        <taxon>Eukaryota</taxon>
        <taxon>Metazoa</taxon>
        <taxon>Ecdysozoa</taxon>
        <taxon>Arthropoda</taxon>
        <taxon>Crustacea</taxon>
        <taxon>Multicrustacea</taxon>
        <taxon>Malacostraca</taxon>
        <taxon>Eumalacostraca</taxon>
        <taxon>Eucarida</taxon>
        <taxon>Decapoda</taxon>
        <taxon>Pleocyemata</taxon>
        <taxon>Brachyura</taxon>
        <taxon>Eubrachyura</taxon>
        <taxon>Portunoidea</taxon>
        <taxon>Portunidae</taxon>
        <taxon>Portuninae</taxon>
        <taxon>Portunus</taxon>
    </lineage>
</organism>
<evidence type="ECO:0000313" key="2">
    <source>
        <dbReference type="Proteomes" id="UP000324222"/>
    </source>
</evidence>
<protein>
    <submittedName>
        <fullName evidence="1">Uncharacterized protein</fullName>
    </submittedName>
</protein>
<evidence type="ECO:0000313" key="1">
    <source>
        <dbReference type="EMBL" id="MPD03258.1"/>
    </source>
</evidence>
<name>A0A5B7KD94_PORTR</name>
<comment type="caution">
    <text evidence="1">The sequence shown here is derived from an EMBL/GenBank/DDBJ whole genome shotgun (WGS) entry which is preliminary data.</text>
</comment>
<dbReference type="Proteomes" id="UP000324222">
    <property type="component" value="Unassembled WGS sequence"/>
</dbReference>
<dbReference type="EMBL" id="VSRR010135399">
    <property type="protein sequence ID" value="MPD03258.1"/>
    <property type="molecule type" value="Genomic_DNA"/>
</dbReference>
<accession>A0A5B7KD94</accession>
<reference evidence="1 2" key="1">
    <citation type="submission" date="2019-05" db="EMBL/GenBank/DDBJ databases">
        <title>Another draft genome of Portunus trituberculatus and its Hox gene families provides insights of decapod evolution.</title>
        <authorList>
            <person name="Jeong J.-H."/>
            <person name="Song I."/>
            <person name="Kim S."/>
            <person name="Choi T."/>
            <person name="Kim D."/>
            <person name="Ryu S."/>
            <person name="Kim W."/>
        </authorList>
    </citation>
    <scope>NUCLEOTIDE SEQUENCE [LARGE SCALE GENOMIC DNA]</scope>
    <source>
        <tissue evidence="1">Muscle</tissue>
    </source>
</reference>
<gene>
    <name evidence="1" type="ORF">E2C01_098885</name>
</gene>